<sequence length="348" mass="36226">MRGTQFNDFISATSRVGASYFGLGGDDMFQFYSASARSKFNGGAGNDTLAGVGVSFVGGRLVPSLEGTVFNGGTGFDTIVYNVNLGGSLSRVNLSTGGAGLNSVEAQGYAIDLDLSSTSPSSFTITGTNGRDLISVFNNGLGRATALTVSGGRGNDTLELGSNFQAVTNLILRGGGGNDQITVRFAQGSDGARLDGGDGNDTIQGDVAHGEMLFGGSGRDTIVIGASAFSVVRPDTIRLGTGRDTLRLEDLDQFSLRHVGNVADFNLSDDRISVSEAFEGKVVFDDMPEAATGFDPVEQFIVVDRQEGTLSVVSNLSADIANGATLILDFGRGLNLGLRHFSYYDDVV</sequence>
<dbReference type="InterPro" id="IPR011049">
    <property type="entry name" value="Serralysin-like_metalloprot_C"/>
</dbReference>
<accession>A0A4S3MRC1</accession>
<gene>
    <name evidence="1" type="ORF">E7811_02365</name>
</gene>
<organism evidence="1 2">
    <name type="scientific">Aliigemmobacter aestuarii</name>
    <dbReference type="NCBI Taxonomy" id="1445661"/>
    <lineage>
        <taxon>Bacteria</taxon>
        <taxon>Pseudomonadati</taxon>
        <taxon>Pseudomonadota</taxon>
        <taxon>Alphaproteobacteria</taxon>
        <taxon>Rhodobacterales</taxon>
        <taxon>Paracoccaceae</taxon>
        <taxon>Aliigemmobacter</taxon>
    </lineage>
</organism>
<proteinExistence type="predicted"/>
<dbReference type="GO" id="GO:0005509">
    <property type="term" value="F:calcium ion binding"/>
    <property type="evidence" value="ECO:0007669"/>
    <property type="project" value="InterPro"/>
</dbReference>
<evidence type="ECO:0000313" key="2">
    <source>
        <dbReference type="Proteomes" id="UP000309450"/>
    </source>
</evidence>
<evidence type="ECO:0008006" key="3">
    <source>
        <dbReference type="Google" id="ProtNLM"/>
    </source>
</evidence>
<dbReference type="Proteomes" id="UP000309450">
    <property type="component" value="Unassembled WGS sequence"/>
</dbReference>
<comment type="caution">
    <text evidence="1">The sequence shown here is derived from an EMBL/GenBank/DDBJ whole genome shotgun (WGS) entry which is preliminary data.</text>
</comment>
<protein>
    <recommendedName>
        <fullName evidence="3">Calcium-binding protein</fullName>
    </recommendedName>
</protein>
<dbReference type="Gene3D" id="2.160.20.160">
    <property type="match status" value="1"/>
</dbReference>
<reference evidence="1 2" key="1">
    <citation type="submission" date="2019-04" db="EMBL/GenBank/DDBJ databases">
        <title>Draft genome sequence of Gemmobacter aestuarii sp. nov.</title>
        <authorList>
            <person name="Hameed A."/>
            <person name="Lin S.-Y."/>
            <person name="Shahina M."/>
            <person name="Lai W.-A."/>
            <person name="Young C.-C."/>
        </authorList>
    </citation>
    <scope>NUCLEOTIDE SEQUENCE [LARGE SCALE GENOMIC DNA]</scope>
    <source>
        <strain evidence="1 2">CC-PW-75</strain>
    </source>
</reference>
<dbReference type="InterPro" id="IPR001343">
    <property type="entry name" value="Hemolysn_Ca-bd"/>
</dbReference>
<dbReference type="EMBL" id="SSND01000001">
    <property type="protein sequence ID" value="THD84603.1"/>
    <property type="molecule type" value="Genomic_DNA"/>
</dbReference>
<dbReference type="PRINTS" id="PR00313">
    <property type="entry name" value="CABNDNGRPT"/>
</dbReference>
<keyword evidence="2" id="KW-1185">Reference proteome</keyword>
<dbReference type="SUPFAM" id="SSF51120">
    <property type="entry name" value="beta-Roll"/>
    <property type="match status" value="2"/>
</dbReference>
<dbReference type="Pfam" id="PF00353">
    <property type="entry name" value="HemolysinCabind"/>
    <property type="match status" value="4"/>
</dbReference>
<name>A0A4S3MRC1_9RHOB</name>
<evidence type="ECO:0000313" key="1">
    <source>
        <dbReference type="EMBL" id="THD84603.1"/>
    </source>
</evidence>
<dbReference type="AlphaFoldDB" id="A0A4S3MRC1"/>